<reference evidence="6 7" key="1">
    <citation type="journal article" date="2011" name="Proc. Natl. Acad. Sci. U.S.A.">
        <title>Evolutionary erosion of yeast sex chromosomes by mating-type switching accidents.</title>
        <authorList>
            <person name="Gordon J.L."/>
            <person name="Armisen D."/>
            <person name="Proux-Wera E."/>
            <person name="Oheigeartaigh S.S."/>
            <person name="Byrne K.P."/>
            <person name="Wolfe K.H."/>
        </authorList>
    </citation>
    <scope>NUCLEOTIDE SEQUENCE [LARGE SCALE GENOMIC DNA]</scope>
    <source>
        <strain evidence="7">ATCC 76901 / BCRC 22586 / CBS 4309 / NBRC 1992 / NRRL Y-12630</strain>
    </source>
</reference>
<feature type="compositionally biased region" description="Acidic residues" evidence="4">
    <location>
        <begin position="319"/>
        <end position="328"/>
    </location>
</feature>
<name>G0V7K9_NAUCA</name>
<dbReference type="InterPro" id="IPR001452">
    <property type="entry name" value="SH3_domain"/>
</dbReference>
<dbReference type="GO" id="GO:0030479">
    <property type="term" value="C:actin cortical patch"/>
    <property type="evidence" value="ECO:0007669"/>
    <property type="project" value="TreeGrafter"/>
</dbReference>
<organism evidence="6 7">
    <name type="scientific">Naumovozyma castellii</name>
    <name type="common">Yeast</name>
    <name type="synonym">Saccharomyces castellii</name>
    <dbReference type="NCBI Taxonomy" id="27288"/>
    <lineage>
        <taxon>Eukaryota</taxon>
        <taxon>Fungi</taxon>
        <taxon>Dikarya</taxon>
        <taxon>Ascomycota</taxon>
        <taxon>Saccharomycotina</taxon>
        <taxon>Saccharomycetes</taxon>
        <taxon>Saccharomycetales</taxon>
        <taxon>Saccharomycetaceae</taxon>
        <taxon>Naumovozyma</taxon>
    </lineage>
</organism>
<dbReference type="InterPro" id="IPR051702">
    <property type="entry name" value="SH3_domain_YSC84-like"/>
</dbReference>
<dbReference type="GeneID" id="96900936"/>
<evidence type="ECO:0000256" key="3">
    <source>
        <dbReference type="PROSITE-ProRule" id="PRU00192"/>
    </source>
</evidence>
<dbReference type="SMART" id="SM00326">
    <property type="entry name" value="SH3"/>
    <property type="match status" value="1"/>
</dbReference>
<comment type="similarity">
    <text evidence="1">Belongs to the SH3YL1 family.</text>
</comment>
<evidence type="ECO:0000259" key="5">
    <source>
        <dbReference type="PROSITE" id="PS50002"/>
    </source>
</evidence>
<evidence type="ECO:0000313" key="6">
    <source>
        <dbReference type="EMBL" id="CCC67457.1"/>
    </source>
</evidence>
<accession>G0V7K9</accession>
<dbReference type="GO" id="GO:0051015">
    <property type="term" value="F:actin filament binding"/>
    <property type="evidence" value="ECO:0007669"/>
    <property type="project" value="TreeGrafter"/>
</dbReference>
<dbReference type="InterPro" id="IPR033643">
    <property type="entry name" value="SYLF_SH3YL1-like"/>
</dbReference>
<dbReference type="eggNOG" id="KOG1843">
    <property type="taxonomic scope" value="Eukaryota"/>
</dbReference>
<feature type="domain" description="SH3" evidence="5">
    <location>
        <begin position="375"/>
        <end position="434"/>
    </location>
</feature>
<dbReference type="RefSeq" id="XP_003673838.1">
    <property type="nucleotide sequence ID" value="XM_003673790.1"/>
</dbReference>
<dbReference type="Gene3D" id="2.30.30.40">
    <property type="entry name" value="SH3 Domains"/>
    <property type="match status" value="1"/>
</dbReference>
<dbReference type="OMA" id="SNCKARN"/>
<dbReference type="STRING" id="1064592.G0V7K9"/>
<dbReference type="CDD" id="cd11525">
    <property type="entry name" value="SYLF_SH3YL1_like"/>
    <property type="match status" value="1"/>
</dbReference>
<keyword evidence="7" id="KW-1185">Reference proteome</keyword>
<dbReference type="InParanoid" id="G0V7K9"/>
<evidence type="ECO:0000256" key="4">
    <source>
        <dbReference type="SAM" id="MobiDB-lite"/>
    </source>
</evidence>
<sequence length="434" mass="46789">MSNPKLPLGLNNPIPGGLKGETTKAANVLASFVKPNQVLGADQIIPPDVLRRAKGLAIITVLKAGFLFSGRAGSGVIVARLHDGSWSAPAAIGMAGAGAGGLVGVELTDFVFILNTQEAVNSFTEFGTLTLGGNVSVAAGPVGRNAEADASASMGGFAAVFAYSKSKGLFAGISVEGSVILERREANRKLYGDNCTSQLILSGKVDPPSMAHNLYKVLDSKAFNGGVNSSDFEDSDFYDDIPSNFNSSDEASSEFYNRHVRNGRDDGYDDDEYNNGSRGAGNVPLSRSKWGHRSHNNMETEGGYARRGNPRSHHHYDYDSNEDEDDYIGYDNRRRTSRKHTNVEKPVEENTSPFNEFANANKNGKGENTDPTSGHASNEAVALYRFTGEQKGDLSFQKGDKITILKRTESQNDWWSGRVNGKEGIFPANYVELI</sequence>
<dbReference type="Pfam" id="PF00018">
    <property type="entry name" value="SH3_1"/>
    <property type="match status" value="1"/>
</dbReference>
<dbReference type="GO" id="GO:0051017">
    <property type="term" value="P:actin filament bundle assembly"/>
    <property type="evidence" value="ECO:0007669"/>
    <property type="project" value="TreeGrafter"/>
</dbReference>
<dbReference type="InterPro" id="IPR007461">
    <property type="entry name" value="Ysc84_actin-binding"/>
</dbReference>
<gene>
    <name evidence="6" type="primary">NCAS0A08990</name>
    <name evidence="6" type="ordered locus">NCAS_0A08990</name>
</gene>
<dbReference type="HOGENOM" id="CLU_015320_2_0_1"/>
<dbReference type="EMBL" id="HE576752">
    <property type="protein sequence ID" value="CCC67457.1"/>
    <property type="molecule type" value="Genomic_DNA"/>
</dbReference>
<dbReference type="Proteomes" id="UP000001640">
    <property type="component" value="Chromosome 1"/>
</dbReference>
<protein>
    <recommendedName>
        <fullName evidence="5">SH3 domain-containing protein</fullName>
    </recommendedName>
</protein>
<evidence type="ECO:0000313" key="7">
    <source>
        <dbReference type="Proteomes" id="UP000001640"/>
    </source>
</evidence>
<dbReference type="InterPro" id="IPR036028">
    <property type="entry name" value="SH3-like_dom_sf"/>
</dbReference>
<dbReference type="FunFam" id="2.30.30.40:FF:000100">
    <property type="entry name" value="SH3 domain-containing YSC84-like protein 1"/>
    <property type="match status" value="1"/>
</dbReference>
<evidence type="ECO:0000256" key="1">
    <source>
        <dbReference type="ARBA" id="ARBA00007761"/>
    </source>
</evidence>
<feature type="region of interest" description="Disordered" evidence="4">
    <location>
        <begin position="260"/>
        <end position="355"/>
    </location>
</feature>
<dbReference type="GO" id="GO:0051666">
    <property type="term" value="P:actin cortical patch localization"/>
    <property type="evidence" value="ECO:0007669"/>
    <property type="project" value="TreeGrafter"/>
</dbReference>
<dbReference type="PROSITE" id="PS50002">
    <property type="entry name" value="SH3"/>
    <property type="match status" value="1"/>
</dbReference>
<proteinExistence type="inferred from homology"/>
<keyword evidence="2 3" id="KW-0728">SH3 domain</keyword>
<evidence type="ECO:0000256" key="2">
    <source>
        <dbReference type="ARBA" id="ARBA00022443"/>
    </source>
</evidence>
<reference key="2">
    <citation type="submission" date="2011-08" db="EMBL/GenBank/DDBJ databases">
        <title>Genome sequence of Naumovozyma castellii.</title>
        <authorList>
            <person name="Gordon J.L."/>
            <person name="Armisen D."/>
            <person name="Proux-Wera E."/>
            <person name="OhEigeartaigh S.S."/>
            <person name="Byrne K.P."/>
            <person name="Wolfe K.H."/>
        </authorList>
    </citation>
    <scope>NUCLEOTIDE SEQUENCE</scope>
    <source>
        <strain>Type strain:CBS 4309</strain>
    </source>
</reference>
<dbReference type="PANTHER" id="PTHR15629:SF2">
    <property type="entry name" value="SH3 DOMAIN-CONTAINING YSC84-LIKE PROTEIN 1"/>
    <property type="match status" value="1"/>
</dbReference>
<dbReference type="KEGG" id="ncs:NCAS_0A08990"/>
<dbReference type="PRINTS" id="PR00452">
    <property type="entry name" value="SH3DOMAIN"/>
</dbReference>
<dbReference type="CDD" id="cd11842">
    <property type="entry name" value="SH3_Ysc84p_like"/>
    <property type="match status" value="1"/>
</dbReference>
<dbReference type="PANTHER" id="PTHR15629">
    <property type="entry name" value="SH3YL1 PROTEIN"/>
    <property type="match status" value="1"/>
</dbReference>
<dbReference type="Pfam" id="PF04366">
    <property type="entry name" value="Ysc84"/>
    <property type="match status" value="1"/>
</dbReference>
<dbReference type="OrthoDB" id="443981at2759"/>
<dbReference type="GO" id="GO:0035091">
    <property type="term" value="F:phosphatidylinositol binding"/>
    <property type="evidence" value="ECO:0007669"/>
    <property type="project" value="TreeGrafter"/>
</dbReference>
<dbReference type="AlphaFoldDB" id="G0V7K9"/>
<dbReference type="SUPFAM" id="SSF50044">
    <property type="entry name" value="SH3-domain"/>
    <property type="match status" value="1"/>
</dbReference>